<comment type="similarity">
    <text evidence="1">Belongs to the alkylbase DNA glycosidase AlkA family.</text>
</comment>
<evidence type="ECO:0000259" key="5">
    <source>
        <dbReference type="SMART" id="SM00478"/>
    </source>
</evidence>
<dbReference type="Proteomes" id="UP001278500">
    <property type="component" value="Unassembled WGS sequence"/>
</dbReference>
<dbReference type="GO" id="GO:0006307">
    <property type="term" value="P:DNA alkylation repair"/>
    <property type="evidence" value="ECO:0007669"/>
    <property type="project" value="TreeGrafter"/>
</dbReference>
<dbReference type="Pfam" id="PF00730">
    <property type="entry name" value="HhH-GPD"/>
    <property type="match status" value="1"/>
</dbReference>
<name>A0AAE0J160_9PEZI</name>
<dbReference type="GO" id="GO:0032131">
    <property type="term" value="F:alkylated DNA binding"/>
    <property type="evidence" value="ECO:0007669"/>
    <property type="project" value="TreeGrafter"/>
</dbReference>
<reference evidence="6" key="1">
    <citation type="journal article" date="2023" name="Mol. Phylogenet. Evol.">
        <title>Genome-scale phylogeny and comparative genomics of the fungal order Sordariales.</title>
        <authorList>
            <person name="Hensen N."/>
            <person name="Bonometti L."/>
            <person name="Westerberg I."/>
            <person name="Brannstrom I.O."/>
            <person name="Guillou S."/>
            <person name="Cros-Aarteil S."/>
            <person name="Calhoun S."/>
            <person name="Haridas S."/>
            <person name="Kuo A."/>
            <person name="Mondo S."/>
            <person name="Pangilinan J."/>
            <person name="Riley R."/>
            <person name="LaButti K."/>
            <person name="Andreopoulos B."/>
            <person name="Lipzen A."/>
            <person name="Chen C."/>
            <person name="Yan M."/>
            <person name="Daum C."/>
            <person name="Ng V."/>
            <person name="Clum A."/>
            <person name="Steindorff A."/>
            <person name="Ohm R.A."/>
            <person name="Martin F."/>
            <person name="Silar P."/>
            <person name="Natvig D.O."/>
            <person name="Lalanne C."/>
            <person name="Gautier V."/>
            <person name="Ament-Velasquez S.L."/>
            <person name="Kruys A."/>
            <person name="Hutchinson M.I."/>
            <person name="Powell A.J."/>
            <person name="Barry K."/>
            <person name="Miller A.N."/>
            <person name="Grigoriev I.V."/>
            <person name="Debuchy R."/>
            <person name="Gladieux P."/>
            <person name="Hiltunen Thoren M."/>
            <person name="Johannesson H."/>
        </authorList>
    </citation>
    <scope>NUCLEOTIDE SEQUENCE</scope>
    <source>
        <strain evidence="6">CBS 560.94</strain>
    </source>
</reference>
<evidence type="ECO:0000256" key="3">
    <source>
        <dbReference type="ARBA" id="ARBA00023204"/>
    </source>
</evidence>
<dbReference type="Gene3D" id="1.10.1670.40">
    <property type="match status" value="1"/>
</dbReference>
<comment type="caution">
    <text evidence="6">The sequence shown here is derived from an EMBL/GenBank/DDBJ whole genome shotgun (WGS) entry which is preliminary data.</text>
</comment>
<dbReference type="SUPFAM" id="SSF48150">
    <property type="entry name" value="DNA-glycosylase"/>
    <property type="match status" value="1"/>
</dbReference>
<feature type="region of interest" description="Disordered" evidence="4">
    <location>
        <begin position="221"/>
        <end position="255"/>
    </location>
</feature>
<dbReference type="GO" id="GO:0005634">
    <property type="term" value="C:nucleus"/>
    <property type="evidence" value="ECO:0007669"/>
    <property type="project" value="TreeGrafter"/>
</dbReference>
<sequence>MKLRPCQVKSRLIRQALGRLRQPVEYCQILTTHPGRVDTRRTLTTSLNCLQLTTPTVKMATRRSARLSALAAAQPNGAAAPIVPPPAPKSRKRKVSAEDEAAAALLSSPAAQKPKPAAVSRLADPTKTNAPLLSPQTSRVVSSKNILEKACAHLIAVDHRMKHLIDKHPCRIFSPEGLAEQIDPFESLVSSIISQQVSGAAAKSIKAKFVALFDDPAFSQEEAKEDDGQNGQDDAAHPAAEGEPTPTPTKRRFPTPSQVLAKDLPTLRTAGLSQRKAEYMHGLAAKFVSGELSASLLASAPYEELVAKLVAVRGLGLWTVEMFACFALKRMDVFSLGDLGVQRGMAAFVGRDVKKLKNGKNGEGTERIRSGSI</sequence>
<protein>
    <submittedName>
        <fullName evidence="6">DNA glycosylase</fullName>
    </submittedName>
</protein>
<feature type="domain" description="HhH-GPD" evidence="5">
    <location>
        <begin position="193"/>
        <end position="373"/>
    </location>
</feature>
<dbReference type="AlphaFoldDB" id="A0AAE0J160"/>
<dbReference type="GO" id="GO:0008725">
    <property type="term" value="F:DNA-3-methyladenine glycosylase activity"/>
    <property type="evidence" value="ECO:0007669"/>
    <property type="project" value="TreeGrafter"/>
</dbReference>
<dbReference type="GeneID" id="87867491"/>
<accession>A0AAE0J160</accession>
<evidence type="ECO:0000256" key="4">
    <source>
        <dbReference type="SAM" id="MobiDB-lite"/>
    </source>
</evidence>
<dbReference type="EMBL" id="JAUEPP010000016">
    <property type="protein sequence ID" value="KAK3334251.1"/>
    <property type="molecule type" value="Genomic_DNA"/>
</dbReference>
<dbReference type="SMART" id="SM00478">
    <property type="entry name" value="ENDO3c"/>
    <property type="match status" value="1"/>
</dbReference>
<keyword evidence="2" id="KW-0227">DNA damage</keyword>
<dbReference type="FunFam" id="1.10.340.30:FF:000004">
    <property type="entry name" value="DNA-3-methyladenine glycosylase II"/>
    <property type="match status" value="1"/>
</dbReference>
<evidence type="ECO:0000313" key="6">
    <source>
        <dbReference type="EMBL" id="KAK3334251.1"/>
    </source>
</evidence>
<dbReference type="RefSeq" id="XP_062676417.1">
    <property type="nucleotide sequence ID" value="XM_062830337.1"/>
</dbReference>
<dbReference type="GO" id="GO:0006285">
    <property type="term" value="P:base-excision repair, AP site formation"/>
    <property type="evidence" value="ECO:0007669"/>
    <property type="project" value="UniProtKB-ARBA"/>
</dbReference>
<feature type="compositionally biased region" description="Low complexity" evidence="4">
    <location>
        <begin position="72"/>
        <end position="81"/>
    </location>
</feature>
<dbReference type="PANTHER" id="PTHR43003:SF5">
    <property type="entry name" value="DNA-3-METHYLADENINE GLYCOSYLASE"/>
    <property type="match status" value="1"/>
</dbReference>
<keyword evidence="3" id="KW-0234">DNA repair</keyword>
<dbReference type="InterPro" id="IPR003265">
    <property type="entry name" value="HhH-GPD_domain"/>
</dbReference>
<dbReference type="InterPro" id="IPR011257">
    <property type="entry name" value="DNA_glycosylase"/>
</dbReference>
<dbReference type="GO" id="GO:0043916">
    <property type="term" value="F:DNA-7-methylguanine glycosylase activity"/>
    <property type="evidence" value="ECO:0007669"/>
    <property type="project" value="TreeGrafter"/>
</dbReference>
<organism evidence="6 7">
    <name type="scientific">Neurospora tetraspora</name>
    <dbReference type="NCBI Taxonomy" id="94610"/>
    <lineage>
        <taxon>Eukaryota</taxon>
        <taxon>Fungi</taxon>
        <taxon>Dikarya</taxon>
        <taxon>Ascomycota</taxon>
        <taxon>Pezizomycotina</taxon>
        <taxon>Sordariomycetes</taxon>
        <taxon>Sordariomycetidae</taxon>
        <taxon>Sordariales</taxon>
        <taxon>Sordariaceae</taxon>
        <taxon>Neurospora</taxon>
    </lineage>
</organism>
<dbReference type="CDD" id="cd00056">
    <property type="entry name" value="ENDO3c"/>
    <property type="match status" value="1"/>
</dbReference>
<evidence type="ECO:0000256" key="2">
    <source>
        <dbReference type="ARBA" id="ARBA00022763"/>
    </source>
</evidence>
<gene>
    <name evidence="6" type="ORF">B0H65DRAFT_566842</name>
</gene>
<dbReference type="Gene3D" id="1.10.340.30">
    <property type="entry name" value="Hypothetical protein, domain 2"/>
    <property type="match status" value="1"/>
</dbReference>
<evidence type="ECO:0000313" key="7">
    <source>
        <dbReference type="Proteomes" id="UP001278500"/>
    </source>
</evidence>
<feature type="compositionally biased region" description="Low complexity" evidence="4">
    <location>
        <begin position="102"/>
        <end position="118"/>
    </location>
</feature>
<keyword evidence="7" id="KW-1185">Reference proteome</keyword>
<reference evidence="6" key="2">
    <citation type="submission" date="2023-06" db="EMBL/GenBank/DDBJ databases">
        <authorList>
            <consortium name="Lawrence Berkeley National Laboratory"/>
            <person name="Haridas S."/>
            <person name="Hensen N."/>
            <person name="Bonometti L."/>
            <person name="Westerberg I."/>
            <person name="Brannstrom I.O."/>
            <person name="Guillou S."/>
            <person name="Cros-Aarteil S."/>
            <person name="Calhoun S."/>
            <person name="Kuo A."/>
            <person name="Mondo S."/>
            <person name="Pangilinan J."/>
            <person name="Riley R."/>
            <person name="Labutti K."/>
            <person name="Andreopoulos B."/>
            <person name="Lipzen A."/>
            <person name="Chen C."/>
            <person name="Yanf M."/>
            <person name="Daum C."/>
            <person name="Ng V."/>
            <person name="Clum A."/>
            <person name="Steindorff A."/>
            <person name="Ohm R."/>
            <person name="Martin F."/>
            <person name="Silar P."/>
            <person name="Natvig D."/>
            <person name="Lalanne C."/>
            <person name="Gautier V."/>
            <person name="Ament-Velasquez S.L."/>
            <person name="Kruys A."/>
            <person name="Hutchinson M.I."/>
            <person name="Powell A.J."/>
            <person name="Barry K."/>
            <person name="Miller A.N."/>
            <person name="Grigoriev I.V."/>
            <person name="Debuchy R."/>
            <person name="Gladieux P."/>
            <person name="Thoren M.H."/>
            <person name="Johannesson H."/>
        </authorList>
    </citation>
    <scope>NUCLEOTIDE SEQUENCE</scope>
    <source>
        <strain evidence="6">CBS 560.94</strain>
    </source>
</reference>
<dbReference type="GO" id="GO:0032993">
    <property type="term" value="C:protein-DNA complex"/>
    <property type="evidence" value="ECO:0007669"/>
    <property type="project" value="TreeGrafter"/>
</dbReference>
<dbReference type="InterPro" id="IPR051912">
    <property type="entry name" value="Alkylbase_DNA_Glycosylase/TA"/>
</dbReference>
<dbReference type="PANTHER" id="PTHR43003">
    <property type="entry name" value="DNA-3-METHYLADENINE GLYCOSYLASE"/>
    <property type="match status" value="1"/>
</dbReference>
<evidence type="ECO:0000256" key="1">
    <source>
        <dbReference type="ARBA" id="ARBA00010817"/>
    </source>
</evidence>
<feature type="region of interest" description="Disordered" evidence="4">
    <location>
        <begin position="72"/>
        <end position="131"/>
    </location>
</feature>
<proteinExistence type="inferred from homology"/>